<keyword evidence="3" id="KW-0408">Iron</keyword>
<evidence type="ECO:0000259" key="5">
    <source>
        <dbReference type="Pfam" id="PF04055"/>
    </source>
</evidence>
<dbReference type="EMBL" id="SOIZ01000078">
    <property type="protein sequence ID" value="TET63904.1"/>
    <property type="molecule type" value="Genomic_DNA"/>
</dbReference>
<dbReference type="Pfam" id="PF13186">
    <property type="entry name" value="SPASM"/>
    <property type="match status" value="1"/>
</dbReference>
<dbReference type="GO" id="GO:0051536">
    <property type="term" value="F:iron-sulfur cluster binding"/>
    <property type="evidence" value="ECO:0007669"/>
    <property type="project" value="UniProtKB-KW"/>
</dbReference>
<evidence type="ECO:0000259" key="6">
    <source>
        <dbReference type="Pfam" id="PF13186"/>
    </source>
</evidence>
<reference evidence="7 8" key="1">
    <citation type="submission" date="2019-03" db="EMBL/GenBank/DDBJ databases">
        <title>Metabolic potential of uncultured bacteria and archaea associated with petroleum seepage in deep-sea sediments.</title>
        <authorList>
            <person name="Dong X."/>
            <person name="Hubert C."/>
        </authorList>
    </citation>
    <scope>NUCLEOTIDE SEQUENCE [LARGE SCALE GENOMIC DNA]</scope>
    <source>
        <strain evidence="7">E29_bin52</strain>
    </source>
</reference>
<dbReference type="InterPro" id="IPR013785">
    <property type="entry name" value="Aldolase_TIM"/>
</dbReference>
<dbReference type="InterPro" id="IPR050377">
    <property type="entry name" value="Radical_SAM_PqqE_MftC-like"/>
</dbReference>
<dbReference type="Gene3D" id="3.20.20.70">
    <property type="entry name" value="Aldolase class I"/>
    <property type="match status" value="1"/>
</dbReference>
<dbReference type="CDD" id="cd01335">
    <property type="entry name" value="Radical_SAM"/>
    <property type="match status" value="1"/>
</dbReference>
<feature type="domain" description="Radical SAM core" evidence="5">
    <location>
        <begin position="15"/>
        <end position="158"/>
    </location>
</feature>
<dbReference type="InterPro" id="IPR007197">
    <property type="entry name" value="rSAM"/>
</dbReference>
<keyword evidence="1" id="KW-0949">S-adenosyl-L-methionine</keyword>
<comment type="caution">
    <text evidence="7">The sequence shown here is derived from an EMBL/GenBank/DDBJ whole genome shotgun (WGS) entry which is preliminary data.</text>
</comment>
<dbReference type="CDD" id="cd21109">
    <property type="entry name" value="SPASM"/>
    <property type="match status" value="1"/>
</dbReference>
<dbReference type="PANTHER" id="PTHR11228">
    <property type="entry name" value="RADICAL SAM DOMAIN PROTEIN"/>
    <property type="match status" value="1"/>
</dbReference>
<dbReference type="InterPro" id="IPR023885">
    <property type="entry name" value="4Fe4S-binding_SPASM_dom"/>
</dbReference>
<protein>
    <submittedName>
        <fullName evidence="7">Radical SAM protein</fullName>
    </submittedName>
</protein>
<dbReference type="GO" id="GO:0003824">
    <property type="term" value="F:catalytic activity"/>
    <property type="evidence" value="ECO:0007669"/>
    <property type="project" value="InterPro"/>
</dbReference>
<dbReference type="PANTHER" id="PTHR11228:SF7">
    <property type="entry name" value="PQQA PEPTIDE CYCLASE"/>
    <property type="match status" value="1"/>
</dbReference>
<dbReference type="PROSITE" id="PS51257">
    <property type="entry name" value="PROKAR_LIPOPROTEIN"/>
    <property type="match status" value="1"/>
</dbReference>
<dbReference type="InterPro" id="IPR058240">
    <property type="entry name" value="rSAM_sf"/>
</dbReference>
<feature type="domain" description="4Fe4S-binding SPASM" evidence="6">
    <location>
        <begin position="244"/>
        <end position="300"/>
    </location>
</feature>
<organism evidence="7 8">
    <name type="scientific">Aerophobetes bacterium</name>
    <dbReference type="NCBI Taxonomy" id="2030807"/>
    <lineage>
        <taxon>Bacteria</taxon>
        <taxon>Candidatus Aerophobota</taxon>
    </lineage>
</organism>
<keyword evidence="4" id="KW-0411">Iron-sulfur</keyword>
<sequence length="334" mass="38435">MRMRKAQPTNAIIAVTLACNARCKMCDIWRIKVDNEVKPSFYERLPSGLRDINITGGEPFLREDLPEVIEVIYNLGNFPRIVISTNGLLTKRIERSIKRIIKVDPKIAVRISLDGIGKEHDEIRGIPGAFTKGRESLRILREKGVKDLGIALTVMDGNVPQVSKVYDLANDWGVEFSIAVVTSSPIYFGEKEGLKPRDDETLRNGFNYLVRSELRHWTPKRLSRAYFDYALWNYFHTQKRPLRCDAGQGFCYLNPCGNVYGCEVLDFRLGNLKEHSFETIWYSKRASEFRHLASDCHKCWMVCTAKTAIRKSWYKPIFWLIKNKARAHMGSPIL</sequence>
<gene>
    <name evidence="7" type="ORF">E3J48_01855</name>
</gene>
<dbReference type="Proteomes" id="UP000319130">
    <property type="component" value="Unassembled WGS sequence"/>
</dbReference>
<dbReference type="SFLD" id="SFLDS00029">
    <property type="entry name" value="Radical_SAM"/>
    <property type="match status" value="1"/>
</dbReference>
<dbReference type="SFLD" id="SFLDG01067">
    <property type="entry name" value="SPASM/twitch_domain_containing"/>
    <property type="match status" value="1"/>
</dbReference>
<dbReference type="GO" id="GO:0046872">
    <property type="term" value="F:metal ion binding"/>
    <property type="evidence" value="ECO:0007669"/>
    <property type="project" value="UniProtKB-KW"/>
</dbReference>
<dbReference type="AlphaFoldDB" id="A0A523WA67"/>
<name>A0A523WA67_UNCAE</name>
<evidence type="ECO:0000256" key="3">
    <source>
        <dbReference type="ARBA" id="ARBA00023004"/>
    </source>
</evidence>
<accession>A0A523WA67</accession>
<evidence type="ECO:0000256" key="4">
    <source>
        <dbReference type="ARBA" id="ARBA00023014"/>
    </source>
</evidence>
<dbReference type="Pfam" id="PF04055">
    <property type="entry name" value="Radical_SAM"/>
    <property type="match status" value="1"/>
</dbReference>
<evidence type="ECO:0000256" key="1">
    <source>
        <dbReference type="ARBA" id="ARBA00022691"/>
    </source>
</evidence>
<evidence type="ECO:0000256" key="2">
    <source>
        <dbReference type="ARBA" id="ARBA00022723"/>
    </source>
</evidence>
<evidence type="ECO:0000313" key="8">
    <source>
        <dbReference type="Proteomes" id="UP000319130"/>
    </source>
</evidence>
<keyword evidence="2" id="KW-0479">Metal-binding</keyword>
<evidence type="ECO:0000313" key="7">
    <source>
        <dbReference type="EMBL" id="TET63904.1"/>
    </source>
</evidence>
<dbReference type="SUPFAM" id="SSF102114">
    <property type="entry name" value="Radical SAM enzymes"/>
    <property type="match status" value="1"/>
</dbReference>
<proteinExistence type="predicted"/>